<accession>A0A9P6L9Q6</accession>
<evidence type="ECO:0000256" key="2">
    <source>
        <dbReference type="ARBA" id="ARBA00005264"/>
    </source>
</evidence>
<evidence type="ECO:0000259" key="7">
    <source>
        <dbReference type="Pfam" id="PF08159"/>
    </source>
</evidence>
<dbReference type="InterPro" id="IPR012580">
    <property type="entry name" value="NUC153"/>
</dbReference>
<sequence length="766" mass="85354">MVADPSSVRVYTVNGPTAGSSSSLPDWLIRKRASKKGKREQREHVEGTLELIQHFEFPEASNKIKTTRDGHHVIATGTYKPQMRVWDLDQLSLKFERHSDAENVDFLILSDDWTKTLHLQNDRSVALHNQGGFYHSTRIPKAGRAIAYHYPSCDAIIAATGHEVYRLNLNQGRFLSPFDLRDNSPDEVTGVNCIDINPAHQLLAFGCEKSGTVQLWDPRSRSRVGLLRLPASRLLPTGGSLLPGVDDVPTISVTAVSSRSDGLSYAIGTSTGHTLLYDIRSARPFATKDQGYGLPVKKVAWIDGGHNMAHEGLVLSADKKVIKLWSRETPTENFVSITPANDLNDVHHIPGSGLIVLANEGIQMNTYYIPQLGPAPRWCSFLENLTEELEDQTSRTAYEDYKFVNRNELAALGLDHLVGTPALKPYMHGYFLSLKLYDTARAIANPFAYAEHREKVLREKMDKLAESRIRAPKNAAVSVKVNKALAERIAKEQAREKARAERKKARQRAAVPEDEEGGDQMDVDAVAEDPGLIRDPRFKALFEDPDFEVDEASREFALVNPSLSAKRREALESLENGDRQRRTKTAVEEEEEEIEGMGDFSDSDEASEENPEADSDDSSEGDDLLHDREYIKARRQQKAAQPFTSVRMAPLKANHGGSRDSRGGGATFGARRNEASKTKRPSEHHKRSADGGMEVSWVPSSRKDRPQTPSEGGRQKKQPGVERFGAGMEKGGRPQRASELDDAQRHGRTKRRYNVRSGSKNAFRKL</sequence>
<dbReference type="EMBL" id="WIUZ02000004">
    <property type="protein sequence ID" value="KAF9788646.1"/>
    <property type="molecule type" value="Genomic_DNA"/>
</dbReference>
<dbReference type="GO" id="GO:0000462">
    <property type="term" value="P:maturation of SSU-rRNA from tricistronic rRNA transcript (SSU-rRNA, 5.8S rRNA, LSU-rRNA)"/>
    <property type="evidence" value="ECO:0007669"/>
    <property type="project" value="TreeGrafter"/>
</dbReference>
<evidence type="ECO:0000313" key="11">
    <source>
        <dbReference type="Proteomes" id="UP000736335"/>
    </source>
</evidence>
<comment type="similarity">
    <text evidence="2">Belongs to the WD repeat NOL10/ENP2 family.</text>
</comment>
<dbReference type="PANTHER" id="PTHR14927:SF0">
    <property type="entry name" value="NUCLEOLAR PROTEIN 10"/>
    <property type="match status" value="1"/>
</dbReference>
<feature type="domain" description="NUC153" evidence="7">
    <location>
        <begin position="535"/>
        <end position="562"/>
    </location>
</feature>
<feature type="compositionally biased region" description="Polar residues" evidence="6">
    <location>
        <begin position="14"/>
        <end position="24"/>
    </location>
</feature>
<name>A0A9P6L9Q6_9AGAM</name>
<feature type="domain" description="Nucleolar protein 10-like second" evidence="8">
    <location>
        <begin position="398"/>
        <end position="445"/>
    </location>
</feature>
<feature type="compositionally biased region" description="Basic and acidic residues" evidence="6">
    <location>
        <begin position="671"/>
        <end position="681"/>
    </location>
</feature>
<protein>
    <submittedName>
        <fullName evidence="10">WD40-repeat-containing domain protein</fullName>
    </submittedName>
</protein>
<feature type="compositionally biased region" description="Basic and acidic residues" evidence="6">
    <location>
        <begin position="623"/>
        <end position="632"/>
    </location>
</feature>
<dbReference type="InterPro" id="IPR015943">
    <property type="entry name" value="WD40/YVTN_repeat-like_dom_sf"/>
</dbReference>
<dbReference type="InterPro" id="IPR036322">
    <property type="entry name" value="WD40_repeat_dom_sf"/>
</dbReference>
<evidence type="ECO:0000256" key="5">
    <source>
        <dbReference type="ARBA" id="ARBA00023242"/>
    </source>
</evidence>
<feature type="domain" description="Nucleolar protein 10-like N-terminal" evidence="9">
    <location>
        <begin position="10"/>
        <end position="393"/>
    </location>
</feature>
<keyword evidence="3" id="KW-0853">WD repeat</keyword>
<dbReference type="Pfam" id="PF23097">
    <property type="entry name" value="NOL10_2nd"/>
    <property type="match status" value="1"/>
</dbReference>
<evidence type="ECO:0000256" key="4">
    <source>
        <dbReference type="ARBA" id="ARBA00022737"/>
    </source>
</evidence>
<keyword evidence="11" id="KW-1185">Reference proteome</keyword>
<dbReference type="Pfam" id="PF08159">
    <property type="entry name" value="NUC153"/>
    <property type="match status" value="1"/>
</dbReference>
<gene>
    <name evidence="10" type="ORF">BJ322DRAFT_1099112</name>
</gene>
<dbReference type="OrthoDB" id="273340at2759"/>
<feature type="compositionally biased region" description="Acidic residues" evidence="6">
    <location>
        <begin position="512"/>
        <end position="522"/>
    </location>
</feature>
<feature type="region of interest" description="Disordered" evidence="6">
    <location>
        <begin position="1"/>
        <end position="24"/>
    </location>
</feature>
<feature type="region of interest" description="Disordered" evidence="6">
    <location>
        <begin position="564"/>
        <end position="766"/>
    </location>
</feature>
<proteinExistence type="inferred from homology"/>
<feature type="region of interest" description="Disordered" evidence="6">
    <location>
        <begin position="496"/>
        <end position="522"/>
    </location>
</feature>
<dbReference type="SUPFAM" id="SSF50978">
    <property type="entry name" value="WD40 repeat-like"/>
    <property type="match status" value="1"/>
</dbReference>
<evidence type="ECO:0000256" key="1">
    <source>
        <dbReference type="ARBA" id="ARBA00004604"/>
    </source>
</evidence>
<feature type="compositionally biased region" description="Basic and acidic residues" evidence="6">
    <location>
        <begin position="566"/>
        <end position="580"/>
    </location>
</feature>
<feature type="compositionally biased region" description="Acidic residues" evidence="6">
    <location>
        <begin position="588"/>
        <end position="622"/>
    </location>
</feature>
<dbReference type="PANTHER" id="PTHR14927">
    <property type="entry name" value="NUCLEOLAR PROTEIN 10"/>
    <property type="match status" value="1"/>
</dbReference>
<dbReference type="InterPro" id="IPR056551">
    <property type="entry name" value="Beta-prop_NOL10_N"/>
</dbReference>
<evidence type="ECO:0000313" key="10">
    <source>
        <dbReference type="EMBL" id="KAF9788646.1"/>
    </source>
</evidence>
<feature type="compositionally biased region" description="Basic and acidic residues" evidence="6">
    <location>
        <begin position="730"/>
        <end position="745"/>
    </location>
</feature>
<organism evidence="10 11">
    <name type="scientific">Thelephora terrestris</name>
    <dbReference type="NCBI Taxonomy" id="56493"/>
    <lineage>
        <taxon>Eukaryota</taxon>
        <taxon>Fungi</taxon>
        <taxon>Dikarya</taxon>
        <taxon>Basidiomycota</taxon>
        <taxon>Agaricomycotina</taxon>
        <taxon>Agaricomycetes</taxon>
        <taxon>Thelephorales</taxon>
        <taxon>Thelephoraceae</taxon>
        <taxon>Thelephora</taxon>
    </lineage>
</organism>
<evidence type="ECO:0000256" key="3">
    <source>
        <dbReference type="ARBA" id="ARBA00022574"/>
    </source>
</evidence>
<evidence type="ECO:0000256" key="6">
    <source>
        <dbReference type="SAM" id="MobiDB-lite"/>
    </source>
</evidence>
<dbReference type="AlphaFoldDB" id="A0A9P6L9Q6"/>
<comment type="caution">
    <text evidence="10">The sequence shown here is derived from an EMBL/GenBank/DDBJ whole genome shotgun (WGS) entry which is preliminary data.</text>
</comment>
<dbReference type="Pfam" id="PF23098">
    <property type="entry name" value="Beta-prop_NOL10_N"/>
    <property type="match status" value="1"/>
</dbReference>
<reference evidence="10" key="2">
    <citation type="submission" date="2020-11" db="EMBL/GenBank/DDBJ databases">
        <authorList>
            <consortium name="DOE Joint Genome Institute"/>
            <person name="Kuo A."/>
            <person name="Miyauchi S."/>
            <person name="Kiss E."/>
            <person name="Drula E."/>
            <person name="Kohler A."/>
            <person name="Sanchez-Garcia M."/>
            <person name="Andreopoulos B."/>
            <person name="Barry K.W."/>
            <person name="Bonito G."/>
            <person name="Buee M."/>
            <person name="Carver A."/>
            <person name="Chen C."/>
            <person name="Cichocki N."/>
            <person name="Clum A."/>
            <person name="Culley D."/>
            <person name="Crous P.W."/>
            <person name="Fauchery L."/>
            <person name="Girlanda M."/>
            <person name="Hayes R."/>
            <person name="Keri Z."/>
            <person name="Labutti K."/>
            <person name="Lipzen A."/>
            <person name="Lombard V."/>
            <person name="Magnuson J."/>
            <person name="Maillard F."/>
            <person name="Morin E."/>
            <person name="Murat C."/>
            <person name="Nolan M."/>
            <person name="Ohm R."/>
            <person name="Pangilinan J."/>
            <person name="Pereira M."/>
            <person name="Perotto S."/>
            <person name="Peter M."/>
            <person name="Riley R."/>
            <person name="Sitrit Y."/>
            <person name="Stielow B."/>
            <person name="Szollosi G."/>
            <person name="Zifcakova L."/>
            <person name="Stursova M."/>
            <person name="Spatafora J.W."/>
            <person name="Tedersoo L."/>
            <person name="Vaario L.-M."/>
            <person name="Yamada A."/>
            <person name="Yan M."/>
            <person name="Wang P."/>
            <person name="Xu J."/>
            <person name="Bruns T."/>
            <person name="Baldrian P."/>
            <person name="Vilgalys R."/>
            <person name="Henrissat B."/>
            <person name="Grigoriev I.V."/>
            <person name="Hibbett D."/>
            <person name="Nagy L.G."/>
            <person name="Martin F.M."/>
        </authorList>
    </citation>
    <scope>NUCLEOTIDE SEQUENCE</scope>
    <source>
        <strain evidence="10">UH-Tt-Lm1</strain>
    </source>
</reference>
<dbReference type="Proteomes" id="UP000736335">
    <property type="component" value="Unassembled WGS sequence"/>
</dbReference>
<dbReference type="InterPro" id="IPR040382">
    <property type="entry name" value="NOL10/Enp2"/>
</dbReference>
<dbReference type="GO" id="GO:0032040">
    <property type="term" value="C:small-subunit processome"/>
    <property type="evidence" value="ECO:0007669"/>
    <property type="project" value="TreeGrafter"/>
</dbReference>
<dbReference type="GO" id="GO:0030686">
    <property type="term" value="C:90S preribosome"/>
    <property type="evidence" value="ECO:0007669"/>
    <property type="project" value="TreeGrafter"/>
</dbReference>
<evidence type="ECO:0000259" key="9">
    <source>
        <dbReference type="Pfam" id="PF23098"/>
    </source>
</evidence>
<evidence type="ECO:0000259" key="8">
    <source>
        <dbReference type="Pfam" id="PF23097"/>
    </source>
</evidence>
<dbReference type="InterPro" id="IPR056550">
    <property type="entry name" value="NOL10_2nd"/>
</dbReference>
<keyword evidence="5" id="KW-0539">Nucleus</keyword>
<dbReference type="Gene3D" id="2.130.10.10">
    <property type="entry name" value="YVTN repeat-like/Quinoprotein amine dehydrogenase"/>
    <property type="match status" value="1"/>
</dbReference>
<reference evidence="10" key="1">
    <citation type="journal article" date="2020" name="Nat. Commun.">
        <title>Large-scale genome sequencing of mycorrhizal fungi provides insights into the early evolution of symbiotic traits.</title>
        <authorList>
            <person name="Miyauchi S."/>
            <person name="Kiss E."/>
            <person name="Kuo A."/>
            <person name="Drula E."/>
            <person name="Kohler A."/>
            <person name="Sanchez-Garcia M."/>
            <person name="Morin E."/>
            <person name="Andreopoulos B."/>
            <person name="Barry K.W."/>
            <person name="Bonito G."/>
            <person name="Buee M."/>
            <person name="Carver A."/>
            <person name="Chen C."/>
            <person name="Cichocki N."/>
            <person name="Clum A."/>
            <person name="Culley D."/>
            <person name="Crous P.W."/>
            <person name="Fauchery L."/>
            <person name="Girlanda M."/>
            <person name="Hayes R.D."/>
            <person name="Keri Z."/>
            <person name="LaButti K."/>
            <person name="Lipzen A."/>
            <person name="Lombard V."/>
            <person name="Magnuson J."/>
            <person name="Maillard F."/>
            <person name="Murat C."/>
            <person name="Nolan M."/>
            <person name="Ohm R.A."/>
            <person name="Pangilinan J."/>
            <person name="Pereira M.F."/>
            <person name="Perotto S."/>
            <person name="Peter M."/>
            <person name="Pfister S."/>
            <person name="Riley R."/>
            <person name="Sitrit Y."/>
            <person name="Stielow J.B."/>
            <person name="Szollosi G."/>
            <person name="Zifcakova L."/>
            <person name="Stursova M."/>
            <person name="Spatafora J.W."/>
            <person name="Tedersoo L."/>
            <person name="Vaario L.M."/>
            <person name="Yamada A."/>
            <person name="Yan M."/>
            <person name="Wang P."/>
            <person name="Xu J."/>
            <person name="Bruns T."/>
            <person name="Baldrian P."/>
            <person name="Vilgalys R."/>
            <person name="Dunand C."/>
            <person name="Henrissat B."/>
            <person name="Grigoriev I.V."/>
            <person name="Hibbett D."/>
            <person name="Nagy L.G."/>
            <person name="Martin F.M."/>
        </authorList>
    </citation>
    <scope>NUCLEOTIDE SEQUENCE</scope>
    <source>
        <strain evidence="10">UH-Tt-Lm1</strain>
    </source>
</reference>
<keyword evidence="4" id="KW-0677">Repeat</keyword>
<comment type="subcellular location">
    <subcellularLocation>
        <location evidence="1">Nucleus</location>
        <location evidence="1">Nucleolus</location>
    </subcellularLocation>
</comment>